<feature type="non-terminal residue" evidence="1">
    <location>
        <position position="132"/>
    </location>
</feature>
<keyword evidence="2" id="KW-1185">Reference proteome</keyword>
<evidence type="ECO:0000313" key="2">
    <source>
        <dbReference type="Proteomes" id="UP001470230"/>
    </source>
</evidence>
<organism evidence="1 2">
    <name type="scientific">Tritrichomonas musculus</name>
    <dbReference type="NCBI Taxonomy" id="1915356"/>
    <lineage>
        <taxon>Eukaryota</taxon>
        <taxon>Metamonada</taxon>
        <taxon>Parabasalia</taxon>
        <taxon>Tritrichomonadida</taxon>
        <taxon>Tritrichomonadidae</taxon>
        <taxon>Tritrichomonas</taxon>
    </lineage>
</organism>
<feature type="non-terminal residue" evidence="1">
    <location>
        <position position="1"/>
    </location>
</feature>
<name>A0ABR2GZ98_9EUKA</name>
<proteinExistence type="predicted"/>
<reference evidence="1 2" key="1">
    <citation type="submission" date="2024-04" db="EMBL/GenBank/DDBJ databases">
        <title>Tritrichomonas musculus Genome.</title>
        <authorList>
            <person name="Alves-Ferreira E."/>
            <person name="Grigg M."/>
            <person name="Lorenzi H."/>
            <person name="Galac M."/>
        </authorList>
    </citation>
    <scope>NUCLEOTIDE SEQUENCE [LARGE SCALE GENOMIC DNA]</scope>
    <source>
        <strain evidence="1 2">EAF2021</strain>
    </source>
</reference>
<dbReference type="Proteomes" id="UP001470230">
    <property type="component" value="Unassembled WGS sequence"/>
</dbReference>
<sequence>FNFSSSEISYFNGNEKDFIGPDDPRLHNIQKFLASNINQSDRNQTKLMKKARLIEYPNNLLNSSQCNKKVETPPRVNGRSCKFSLSIEVPNNFSSISSNFKKPQEFDNYNQIPTACSQNQNINNSSFPVQFP</sequence>
<protein>
    <submittedName>
        <fullName evidence="1">Uncharacterized protein</fullName>
    </submittedName>
</protein>
<gene>
    <name evidence="1" type="ORF">M9Y10_032145</name>
</gene>
<dbReference type="EMBL" id="JAPFFF010000052">
    <property type="protein sequence ID" value="KAK8839216.1"/>
    <property type="molecule type" value="Genomic_DNA"/>
</dbReference>
<accession>A0ABR2GZ98</accession>
<evidence type="ECO:0000313" key="1">
    <source>
        <dbReference type="EMBL" id="KAK8839216.1"/>
    </source>
</evidence>
<comment type="caution">
    <text evidence="1">The sequence shown here is derived from an EMBL/GenBank/DDBJ whole genome shotgun (WGS) entry which is preliminary data.</text>
</comment>